<dbReference type="Pfam" id="PF00172">
    <property type="entry name" value="Zn_clus"/>
    <property type="match status" value="1"/>
</dbReference>
<dbReference type="Pfam" id="PF04082">
    <property type="entry name" value="Fungal_trans"/>
    <property type="match status" value="1"/>
</dbReference>
<organism evidence="5 6">
    <name type="scientific">Neoarthrinium moseri</name>
    <dbReference type="NCBI Taxonomy" id="1658444"/>
    <lineage>
        <taxon>Eukaryota</taxon>
        <taxon>Fungi</taxon>
        <taxon>Dikarya</taxon>
        <taxon>Ascomycota</taxon>
        <taxon>Pezizomycotina</taxon>
        <taxon>Sordariomycetes</taxon>
        <taxon>Xylariomycetidae</taxon>
        <taxon>Amphisphaeriales</taxon>
        <taxon>Apiosporaceae</taxon>
        <taxon>Neoarthrinium</taxon>
    </lineage>
</organism>
<feature type="region of interest" description="Disordered" evidence="3">
    <location>
        <begin position="677"/>
        <end position="699"/>
    </location>
</feature>
<dbReference type="GO" id="GO:0006351">
    <property type="term" value="P:DNA-templated transcription"/>
    <property type="evidence" value="ECO:0007669"/>
    <property type="project" value="InterPro"/>
</dbReference>
<evidence type="ECO:0000259" key="4">
    <source>
        <dbReference type="PROSITE" id="PS50048"/>
    </source>
</evidence>
<protein>
    <recommendedName>
        <fullName evidence="4">Zn(2)-C6 fungal-type domain-containing protein</fullName>
    </recommendedName>
</protein>
<dbReference type="CDD" id="cd00067">
    <property type="entry name" value="GAL4"/>
    <property type="match status" value="1"/>
</dbReference>
<proteinExistence type="predicted"/>
<evidence type="ECO:0000256" key="1">
    <source>
        <dbReference type="ARBA" id="ARBA00022723"/>
    </source>
</evidence>
<feature type="domain" description="Zn(2)-C6 fungal-type" evidence="4">
    <location>
        <begin position="32"/>
        <end position="62"/>
    </location>
</feature>
<evidence type="ECO:0000256" key="2">
    <source>
        <dbReference type="ARBA" id="ARBA00023242"/>
    </source>
</evidence>
<feature type="compositionally biased region" description="Polar residues" evidence="3">
    <location>
        <begin position="677"/>
        <end position="687"/>
    </location>
</feature>
<dbReference type="Gene3D" id="4.10.240.10">
    <property type="entry name" value="Zn(2)-C6 fungal-type DNA-binding domain"/>
    <property type="match status" value="1"/>
</dbReference>
<reference evidence="5" key="1">
    <citation type="submission" date="2021-03" db="EMBL/GenBank/DDBJ databases">
        <title>Revisited historic fungal species revealed as producer of novel bioactive compounds through whole genome sequencing and comparative genomics.</title>
        <authorList>
            <person name="Vignolle G.A."/>
            <person name="Hochenegger N."/>
            <person name="Mach R.L."/>
            <person name="Mach-Aigner A.R."/>
            <person name="Javad Rahimi M."/>
            <person name="Salim K.A."/>
            <person name="Chan C.M."/>
            <person name="Lim L.B.L."/>
            <person name="Cai F."/>
            <person name="Druzhinina I.S."/>
            <person name="U'Ren J.M."/>
            <person name="Derntl C."/>
        </authorList>
    </citation>
    <scope>NUCLEOTIDE SEQUENCE</scope>
    <source>
        <strain evidence="5">TUCIM 5799</strain>
    </source>
</reference>
<dbReference type="SMART" id="SM00906">
    <property type="entry name" value="Fungal_trans"/>
    <property type="match status" value="1"/>
</dbReference>
<dbReference type="AlphaFoldDB" id="A0A9P9WIG8"/>
<keyword evidence="1" id="KW-0479">Metal-binding</keyword>
<dbReference type="InterPro" id="IPR001138">
    <property type="entry name" value="Zn2Cys6_DnaBD"/>
</dbReference>
<dbReference type="PANTHER" id="PTHR46910:SF33">
    <property type="entry name" value="ZN(II)2CYS6 TRANSCRIPTION FACTOR (EUROFUNG)"/>
    <property type="match status" value="1"/>
</dbReference>
<name>A0A9P9WIG8_9PEZI</name>
<dbReference type="PANTHER" id="PTHR46910">
    <property type="entry name" value="TRANSCRIPTION FACTOR PDR1"/>
    <property type="match status" value="1"/>
</dbReference>
<evidence type="ECO:0000313" key="6">
    <source>
        <dbReference type="Proteomes" id="UP000829685"/>
    </source>
</evidence>
<dbReference type="Proteomes" id="UP000829685">
    <property type="component" value="Unassembled WGS sequence"/>
</dbReference>
<comment type="caution">
    <text evidence="5">The sequence shown here is derived from an EMBL/GenBank/DDBJ whole genome shotgun (WGS) entry which is preliminary data.</text>
</comment>
<keyword evidence="2" id="KW-0539">Nucleus</keyword>
<sequence>MSTPSRMAMADIADSSLASSGAPPKRRRLNFACNYCRSRKSRCDEQKPSCRACLNAGIPCVTVDRRRPGVSITRHEAGAASANNHAAAQGPRPSPTGSSTTGSESRILPQEPRRLSAAVPLTPRSTSETHEDVQQQPKPLSTWKPLVRAPDGGPSLATDVHAETDDAEQTTKFSGRLPMLRPNSGSSTTELLTDWLDLAFRRLGIRKRLGPLLTLDDSHAQFQQPALRLDAPPLPDPATCQELLFLYLEEVNSVFPLLDAVRTSQMLDLVLQLGPSQFAHDHGFLPLLLVYLVLSLGSLSHERREWRDFSETNLNFCRSFVGHMIGWNTLQSVQVFFLMSLCLKGHDRISASWSALSLCVTVGTTLALNRPGSPSKNPQPSSKPDGEVDRRRTWWCIYVFERLFAFEIRKPPLIHDESCYGCELGTWSFSTDGRRHPRPAFLNIVGGLADTLGEIERRAIRARDTEETAGTSGIDGAIREKIKTIAESCAMLTKWADALPEEYRPRSDFIYDTGSFPYASFISIQYHHALLMLTQNSLLLSPKTIQVAIDNVAKGMPWEHLVRNGPTITTNAARRMIQLLIEAADTNMKPLFPSLLVPLHSLYVLSINIIRHPKSRMARSDLNLIHDAADFARHQYSLLNSDTKLGVVLDKLDSIVGRVLESAAPTPQMIAIRKESTMVSSNTTSAAPTPMERRPSRYPETTGDGLGNIPQAFGIQGNQGQVDLMSVDFSAVFGESPALSQDTAFSPEVTHDIGWDWADFTQLFPETTDPV</sequence>
<dbReference type="PROSITE" id="PS00463">
    <property type="entry name" value="ZN2_CY6_FUNGAL_1"/>
    <property type="match status" value="1"/>
</dbReference>
<gene>
    <name evidence="5" type="ORF">JX265_008142</name>
</gene>
<dbReference type="GO" id="GO:0000981">
    <property type="term" value="F:DNA-binding transcription factor activity, RNA polymerase II-specific"/>
    <property type="evidence" value="ECO:0007669"/>
    <property type="project" value="InterPro"/>
</dbReference>
<dbReference type="SUPFAM" id="SSF57701">
    <property type="entry name" value="Zn2/Cys6 DNA-binding domain"/>
    <property type="match status" value="1"/>
</dbReference>
<dbReference type="InterPro" id="IPR050987">
    <property type="entry name" value="AtrR-like"/>
</dbReference>
<dbReference type="GO" id="GO:0003677">
    <property type="term" value="F:DNA binding"/>
    <property type="evidence" value="ECO:0007669"/>
    <property type="project" value="InterPro"/>
</dbReference>
<evidence type="ECO:0000313" key="5">
    <source>
        <dbReference type="EMBL" id="KAI1865095.1"/>
    </source>
</evidence>
<dbReference type="InterPro" id="IPR007219">
    <property type="entry name" value="XnlR_reg_dom"/>
</dbReference>
<dbReference type="GO" id="GO:0008270">
    <property type="term" value="F:zinc ion binding"/>
    <property type="evidence" value="ECO:0007669"/>
    <property type="project" value="InterPro"/>
</dbReference>
<dbReference type="CDD" id="cd12148">
    <property type="entry name" value="fungal_TF_MHR"/>
    <property type="match status" value="1"/>
</dbReference>
<feature type="region of interest" description="Disordered" evidence="3">
    <location>
        <begin position="77"/>
        <end position="146"/>
    </location>
</feature>
<dbReference type="SMART" id="SM00066">
    <property type="entry name" value="GAL4"/>
    <property type="match status" value="1"/>
</dbReference>
<dbReference type="EMBL" id="JAFIMR010000022">
    <property type="protein sequence ID" value="KAI1865095.1"/>
    <property type="molecule type" value="Genomic_DNA"/>
</dbReference>
<dbReference type="InterPro" id="IPR036864">
    <property type="entry name" value="Zn2-C6_fun-type_DNA-bd_sf"/>
</dbReference>
<feature type="region of interest" description="Disordered" evidence="3">
    <location>
        <begin position="1"/>
        <end position="24"/>
    </location>
</feature>
<dbReference type="PROSITE" id="PS50048">
    <property type="entry name" value="ZN2_CY6_FUNGAL_2"/>
    <property type="match status" value="1"/>
</dbReference>
<accession>A0A9P9WIG8</accession>
<feature type="compositionally biased region" description="Low complexity" evidence="3">
    <location>
        <begin position="78"/>
        <end position="106"/>
    </location>
</feature>
<keyword evidence="6" id="KW-1185">Reference proteome</keyword>
<evidence type="ECO:0000256" key="3">
    <source>
        <dbReference type="SAM" id="MobiDB-lite"/>
    </source>
</evidence>